<name>A0A074ZXB2_OPIVI</name>
<reference evidence="2 3" key="1">
    <citation type="submission" date="2013-11" db="EMBL/GenBank/DDBJ databases">
        <title>Opisthorchis viverrini - life in the bile duct.</title>
        <authorList>
            <person name="Young N.D."/>
            <person name="Nagarajan N."/>
            <person name="Lin S.J."/>
            <person name="Korhonen P.K."/>
            <person name="Jex A.R."/>
            <person name="Hall R.S."/>
            <person name="Safavi-Hemami H."/>
            <person name="Kaewkong W."/>
            <person name="Bertrand D."/>
            <person name="Gao S."/>
            <person name="Seet Q."/>
            <person name="Wongkham S."/>
            <person name="Teh B.T."/>
            <person name="Wongkham C."/>
            <person name="Intapan P.M."/>
            <person name="Maleewong W."/>
            <person name="Yang X."/>
            <person name="Hu M."/>
            <person name="Wang Z."/>
            <person name="Hofmann A."/>
            <person name="Sternberg P.W."/>
            <person name="Tan P."/>
            <person name="Wang J."/>
            <person name="Gasser R.B."/>
        </authorList>
    </citation>
    <scope>NUCLEOTIDE SEQUENCE [LARGE SCALE GENOMIC DNA]</scope>
</reference>
<gene>
    <name evidence="2" type="ORF">T265_02081</name>
</gene>
<feature type="compositionally biased region" description="Low complexity" evidence="1">
    <location>
        <begin position="30"/>
        <end position="41"/>
    </location>
</feature>
<feature type="region of interest" description="Disordered" evidence="1">
    <location>
        <begin position="19"/>
        <end position="42"/>
    </location>
</feature>
<dbReference type="RefSeq" id="XP_009164504.1">
    <property type="nucleotide sequence ID" value="XM_009166240.1"/>
</dbReference>
<dbReference type="AlphaFoldDB" id="A0A074ZXB2"/>
<protein>
    <submittedName>
        <fullName evidence="2">Uncharacterized protein</fullName>
    </submittedName>
</protein>
<dbReference type="KEGG" id="ovi:T265_02081"/>
<dbReference type="Proteomes" id="UP000054324">
    <property type="component" value="Unassembled WGS sequence"/>
</dbReference>
<keyword evidence="3" id="KW-1185">Reference proteome</keyword>
<evidence type="ECO:0000313" key="3">
    <source>
        <dbReference type="Proteomes" id="UP000054324"/>
    </source>
</evidence>
<dbReference type="EMBL" id="KL596642">
    <property type="protein sequence ID" value="KER31711.1"/>
    <property type="molecule type" value="Genomic_DNA"/>
</dbReference>
<dbReference type="GeneID" id="20316269"/>
<evidence type="ECO:0000313" key="2">
    <source>
        <dbReference type="EMBL" id="KER31711.1"/>
    </source>
</evidence>
<proteinExistence type="predicted"/>
<sequence length="114" mass="12592">MPCSVKNQAQCETVSVLGVGPAYRTPHNPSSHSSSRVSSPSAEVKVIATQVPGPCKHMYTNMSSVFNFLNSGQFETGREEWLLDERTISWRKFDDDDAIKRPLVNKQGMSSNSS</sequence>
<evidence type="ECO:0000256" key="1">
    <source>
        <dbReference type="SAM" id="MobiDB-lite"/>
    </source>
</evidence>
<organism evidence="2 3">
    <name type="scientific">Opisthorchis viverrini</name>
    <name type="common">Southeast Asian liver fluke</name>
    <dbReference type="NCBI Taxonomy" id="6198"/>
    <lineage>
        <taxon>Eukaryota</taxon>
        <taxon>Metazoa</taxon>
        <taxon>Spiralia</taxon>
        <taxon>Lophotrochozoa</taxon>
        <taxon>Platyhelminthes</taxon>
        <taxon>Trematoda</taxon>
        <taxon>Digenea</taxon>
        <taxon>Opisthorchiida</taxon>
        <taxon>Opisthorchiata</taxon>
        <taxon>Opisthorchiidae</taxon>
        <taxon>Opisthorchis</taxon>
    </lineage>
</organism>
<accession>A0A074ZXB2</accession>
<dbReference type="CTD" id="20316269"/>